<dbReference type="PANTHER" id="PTHR43318:SF1">
    <property type="entry name" value="POLYSACCHARIDE BIOSYNTHESIS PROTEIN EPSC-RELATED"/>
    <property type="match status" value="1"/>
</dbReference>
<dbReference type="CDD" id="cd05237">
    <property type="entry name" value="UDP_invert_4-6DH_SDR_e"/>
    <property type="match status" value="1"/>
</dbReference>
<keyword evidence="2" id="KW-0472">Membrane</keyword>
<evidence type="ECO:0000313" key="4">
    <source>
        <dbReference type="EMBL" id="MCR1822172.1"/>
    </source>
</evidence>
<dbReference type="InterPro" id="IPR029063">
    <property type="entry name" value="SAM-dependent_MTases_sf"/>
</dbReference>
<dbReference type="Pfam" id="PF02719">
    <property type="entry name" value="Polysacc_synt_2"/>
    <property type="match status" value="1"/>
</dbReference>
<dbReference type="SUPFAM" id="SSF51735">
    <property type="entry name" value="NAD(P)-binding Rossmann-fold domains"/>
    <property type="match status" value="1"/>
</dbReference>
<protein>
    <submittedName>
        <fullName evidence="4">Polysaccharide biosynthesis protein</fullName>
    </submittedName>
</protein>
<accession>A0A9X2M747</accession>
<sequence>MGAKILEKINYYSREYGDFRYRQVVLLISDIIILTGAFIISLSATMGISYLGKNMLLPFFTMITICLTIFSILGIYRTLWSTSVDREIIMILISTIISTFTYFIIFKIEKINYYATFYIVNILLTHLGMCGMRILYRTARRAVLYFRLNQNMENRMKVLIVGAGSAGKLILKEIFENPQLNMCPVGIIDDDENKRGKSYYNVPVIGTTNDIEQIVKNLQIDEIIFSIAKIKRRRKREIMQICNNTKCKIKTIPGIYELIDGRVSIKKIRDVEIEDLLGRESVQIRDKEVLRFIKGKKVLVTGAGGSIGSELCRQITSLNPSELILVDIYENNVYELQQELIRKYENMDLKVLIASVRDKNRMEEIFINYQPEIVFHAAAHKHVPLMEDSPCEAIKNNVFGTLNVAELSAKHKVKRFVLISTDKAVNPTNIMGATKRCCEMIVQTLNKSSETEFVAVRFGNVLGSNGSVVPLFKKQIEEGGPVKVTHPEITRFFMTIPEAVSLVLEAGAIARGGEIFVLNMGEPVKILDLAKNLISLSGLEPDVDIKIEFTGLRPGEKLYEEILMDEEGLRETVKSQIYIGQPIEVDEEDFFDKLRYLNEVAEKNDEEEVRYVVKGIVPTYIIKEERGVDKVAITG</sequence>
<comment type="caution">
    <text evidence="4">The sequence shown here is derived from an EMBL/GenBank/DDBJ whole genome shotgun (WGS) entry which is preliminary data.</text>
</comment>
<feature type="domain" description="Polysaccharide biosynthesis protein CapD-like" evidence="3">
    <location>
        <begin position="298"/>
        <end position="580"/>
    </location>
</feature>
<dbReference type="RefSeq" id="WP_074080019.1">
    <property type="nucleotide sequence ID" value="NZ_JANKBY010000039.1"/>
</dbReference>
<feature type="transmembrane region" description="Helical" evidence="2">
    <location>
        <begin position="24"/>
        <end position="50"/>
    </location>
</feature>
<evidence type="ECO:0000256" key="1">
    <source>
        <dbReference type="ARBA" id="ARBA00007430"/>
    </source>
</evidence>
<feature type="transmembrane region" description="Helical" evidence="2">
    <location>
        <begin position="156"/>
        <end position="175"/>
    </location>
</feature>
<dbReference type="EMBL" id="JANKBY010000039">
    <property type="protein sequence ID" value="MCR1822172.1"/>
    <property type="molecule type" value="Genomic_DNA"/>
</dbReference>
<dbReference type="SUPFAM" id="SSF53335">
    <property type="entry name" value="S-adenosyl-L-methionine-dependent methyltransferases"/>
    <property type="match status" value="1"/>
</dbReference>
<feature type="transmembrane region" description="Helical" evidence="2">
    <location>
        <begin position="111"/>
        <end position="136"/>
    </location>
</feature>
<dbReference type="PANTHER" id="PTHR43318">
    <property type="entry name" value="UDP-N-ACETYLGLUCOSAMINE 4,6-DEHYDRATASE"/>
    <property type="match status" value="1"/>
</dbReference>
<dbReference type="Gene3D" id="3.40.50.720">
    <property type="entry name" value="NAD(P)-binding Rossmann-like Domain"/>
    <property type="match status" value="2"/>
</dbReference>
<dbReference type="InterPro" id="IPR051203">
    <property type="entry name" value="Polysaccharide_Synthase-Rel"/>
</dbReference>
<dbReference type="AlphaFoldDB" id="A0A9X2M747"/>
<dbReference type="Pfam" id="PF13727">
    <property type="entry name" value="CoA_binding_3"/>
    <property type="match status" value="1"/>
</dbReference>
<keyword evidence="2" id="KW-0812">Transmembrane</keyword>
<dbReference type="InterPro" id="IPR003869">
    <property type="entry name" value="Polysac_CapD-like"/>
</dbReference>
<keyword evidence="5" id="KW-1185">Reference proteome</keyword>
<dbReference type="Proteomes" id="UP001140817">
    <property type="component" value="Unassembled WGS sequence"/>
</dbReference>
<evidence type="ECO:0000256" key="2">
    <source>
        <dbReference type="SAM" id="Phobius"/>
    </source>
</evidence>
<reference evidence="4" key="1">
    <citation type="submission" date="2022-07" db="EMBL/GenBank/DDBJ databases">
        <title>Enhanced cultured diversity of the mouse gut microbiota enables custom-made synthetic communities.</title>
        <authorList>
            <person name="Afrizal A."/>
        </authorList>
    </citation>
    <scope>NUCLEOTIDE SEQUENCE</scope>
    <source>
        <strain evidence="4">DSM 29186</strain>
    </source>
</reference>
<proteinExistence type="inferred from homology"/>
<feature type="transmembrane region" description="Helical" evidence="2">
    <location>
        <begin position="56"/>
        <end position="76"/>
    </location>
</feature>
<feature type="transmembrane region" description="Helical" evidence="2">
    <location>
        <begin position="88"/>
        <end position="105"/>
    </location>
</feature>
<name>A0A9X2M747_9FIRM</name>
<organism evidence="4 5">
    <name type="scientific">Terrisporobacter muris</name>
    <dbReference type="NCBI Taxonomy" id="2963284"/>
    <lineage>
        <taxon>Bacteria</taxon>
        <taxon>Bacillati</taxon>
        <taxon>Bacillota</taxon>
        <taxon>Clostridia</taxon>
        <taxon>Peptostreptococcales</taxon>
        <taxon>Peptostreptococcaceae</taxon>
        <taxon>Terrisporobacter</taxon>
    </lineage>
</organism>
<comment type="similarity">
    <text evidence="1">Belongs to the polysaccharide synthase family.</text>
</comment>
<evidence type="ECO:0000313" key="5">
    <source>
        <dbReference type="Proteomes" id="UP001140817"/>
    </source>
</evidence>
<gene>
    <name evidence="4" type="ORF">NSA58_05170</name>
</gene>
<dbReference type="InterPro" id="IPR036291">
    <property type="entry name" value="NAD(P)-bd_dom_sf"/>
</dbReference>
<keyword evidence="2" id="KW-1133">Transmembrane helix</keyword>
<evidence type="ECO:0000259" key="3">
    <source>
        <dbReference type="Pfam" id="PF02719"/>
    </source>
</evidence>